<organism evidence="3 4">
    <name type="scientific">Moniliophthora roreri</name>
    <name type="common">Frosty pod rot fungus</name>
    <name type="synonym">Monilia roreri</name>
    <dbReference type="NCBI Taxonomy" id="221103"/>
    <lineage>
        <taxon>Eukaryota</taxon>
        <taxon>Fungi</taxon>
        <taxon>Dikarya</taxon>
        <taxon>Basidiomycota</taxon>
        <taxon>Agaricomycotina</taxon>
        <taxon>Agaricomycetes</taxon>
        <taxon>Agaricomycetidae</taxon>
        <taxon>Agaricales</taxon>
        <taxon>Marasmiineae</taxon>
        <taxon>Marasmiaceae</taxon>
        <taxon>Moniliophthora</taxon>
    </lineage>
</organism>
<gene>
    <name evidence="3" type="ORF">WG66_8655</name>
</gene>
<dbReference type="InterPro" id="IPR019734">
    <property type="entry name" value="TPR_rpt"/>
</dbReference>
<reference evidence="3 4" key="1">
    <citation type="submission" date="2015-12" db="EMBL/GenBank/DDBJ databases">
        <title>Draft genome sequence of Moniliophthora roreri, the causal agent of frosty pod rot of cacao.</title>
        <authorList>
            <person name="Aime M.C."/>
            <person name="Diaz-Valderrama J.R."/>
            <person name="Kijpornyongpan T."/>
            <person name="Phillips-Mora W."/>
        </authorList>
    </citation>
    <scope>NUCLEOTIDE SEQUENCE [LARGE SCALE GENOMIC DNA]</scope>
    <source>
        <strain evidence="3 4">MCA 2952</strain>
    </source>
</reference>
<dbReference type="eggNOG" id="KOG4648">
    <property type="taxonomic scope" value="Eukaryota"/>
</dbReference>
<sequence length="308" mass="32860">MSTDHDPPCPDDTSHEMPDTETDEEVTIGNKRKSKEAGSSNKRRKVHADHSKDEGAAAGSRIKCHGTAAAYAKNPVQIPKQERFDRVSVHKKLGRRRTSDPGEEDKGNAAFKSGDYPTAIGHYSAAIIEDRNDPKFPLNRAAAYLKLGKNEDAESDCTTALTLSPLNVKGIFRRGQAGLGMGKLDGAKGDFEAATKIEPGNQAVEDELEKIHVLAQKNFKKASKTTAQSFGSSAALDPRRRRVQILIIEASQGASSVSQGTTTSAVQESSPVPPAPAPALSTTSTATDSPTATVATPPKTFQDVTRAR</sequence>
<dbReference type="PANTHER" id="PTHR46423:SF1">
    <property type="entry name" value="RNA POLYMERASE II-ASSOCIATED PROTEIN 3"/>
    <property type="match status" value="1"/>
</dbReference>
<dbReference type="Gene3D" id="1.25.40.10">
    <property type="entry name" value="Tetratricopeptide repeat domain"/>
    <property type="match status" value="1"/>
</dbReference>
<feature type="compositionally biased region" description="Low complexity" evidence="2">
    <location>
        <begin position="278"/>
        <end position="298"/>
    </location>
</feature>
<dbReference type="EMBL" id="LATX01001731">
    <property type="protein sequence ID" value="KTB38765.1"/>
    <property type="molecule type" value="Genomic_DNA"/>
</dbReference>
<comment type="caution">
    <text evidence="3">The sequence shown here is derived from an EMBL/GenBank/DDBJ whole genome shotgun (WGS) entry which is preliminary data.</text>
</comment>
<dbReference type="InterPro" id="IPR011990">
    <property type="entry name" value="TPR-like_helical_dom_sf"/>
</dbReference>
<feature type="compositionally biased region" description="Basic and acidic residues" evidence="2">
    <location>
        <begin position="1"/>
        <end position="18"/>
    </location>
</feature>
<protein>
    <submittedName>
        <fullName evidence="3">Uncharacterized protein</fullName>
    </submittedName>
</protein>
<feature type="compositionally biased region" description="Polar residues" evidence="2">
    <location>
        <begin position="254"/>
        <end position="263"/>
    </location>
</feature>
<dbReference type="SUPFAM" id="SSF48452">
    <property type="entry name" value="TPR-like"/>
    <property type="match status" value="1"/>
</dbReference>
<keyword evidence="1" id="KW-0802">TPR repeat</keyword>
<evidence type="ECO:0000256" key="1">
    <source>
        <dbReference type="ARBA" id="ARBA00022803"/>
    </source>
</evidence>
<evidence type="ECO:0000256" key="2">
    <source>
        <dbReference type="SAM" id="MobiDB-lite"/>
    </source>
</evidence>
<dbReference type="PANTHER" id="PTHR46423">
    <property type="entry name" value="RNA POLYMERASE II-ASSOCIATED PROTEIN 3"/>
    <property type="match status" value="1"/>
</dbReference>
<name>A0A0W0FR37_MONRR</name>
<feature type="region of interest" description="Disordered" evidence="2">
    <location>
        <begin position="1"/>
        <end position="116"/>
    </location>
</feature>
<dbReference type="SMART" id="SM00028">
    <property type="entry name" value="TPR"/>
    <property type="match status" value="3"/>
</dbReference>
<accession>A0A0W0FR37</accession>
<evidence type="ECO:0000313" key="3">
    <source>
        <dbReference type="EMBL" id="KTB38765.1"/>
    </source>
</evidence>
<dbReference type="GO" id="GO:0101031">
    <property type="term" value="C:protein folding chaperone complex"/>
    <property type="evidence" value="ECO:0007669"/>
    <property type="project" value="TreeGrafter"/>
</dbReference>
<dbReference type="Proteomes" id="UP000054988">
    <property type="component" value="Unassembled WGS sequence"/>
</dbReference>
<dbReference type="AlphaFoldDB" id="A0A0W0FR37"/>
<feature type="region of interest" description="Disordered" evidence="2">
    <location>
        <begin position="254"/>
        <end position="308"/>
    </location>
</feature>
<evidence type="ECO:0000313" key="4">
    <source>
        <dbReference type="Proteomes" id="UP000054988"/>
    </source>
</evidence>
<dbReference type="InterPro" id="IPR051966">
    <property type="entry name" value="RPAP3"/>
</dbReference>
<proteinExistence type="predicted"/>
<feature type="compositionally biased region" description="Basic and acidic residues" evidence="2">
    <location>
        <begin position="97"/>
        <end position="107"/>
    </location>
</feature>